<evidence type="ECO:0000313" key="3">
    <source>
        <dbReference type="EMBL" id="KAK1877132.1"/>
    </source>
</evidence>
<gene>
    <name evidence="2" type="ORF">KUDE01_002366</name>
    <name evidence="3" type="ORF">KUDE01_002448</name>
</gene>
<keyword evidence="4" id="KW-1185">Reference proteome</keyword>
<evidence type="ECO:0000256" key="1">
    <source>
        <dbReference type="SAM" id="MobiDB-lite"/>
    </source>
</evidence>
<dbReference type="AlphaFoldDB" id="A0AAD9B6K3"/>
<dbReference type="Proteomes" id="UP001228049">
    <property type="component" value="Unassembled WGS sequence"/>
</dbReference>
<evidence type="ECO:0000313" key="4">
    <source>
        <dbReference type="Proteomes" id="UP001228049"/>
    </source>
</evidence>
<dbReference type="EMBL" id="JASDAP010000027">
    <property type="protein sequence ID" value="KAK1877048.1"/>
    <property type="molecule type" value="Genomic_DNA"/>
</dbReference>
<protein>
    <submittedName>
        <fullName evidence="2">Protein TANC2</fullName>
    </submittedName>
</protein>
<evidence type="ECO:0000313" key="2">
    <source>
        <dbReference type="EMBL" id="KAK1877048.1"/>
    </source>
</evidence>
<organism evidence="2 4">
    <name type="scientific">Dissostichus eleginoides</name>
    <name type="common">Patagonian toothfish</name>
    <name type="synonym">Dissostichus amissus</name>
    <dbReference type="NCBI Taxonomy" id="100907"/>
    <lineage>
        <taxon>Eukaryota</taxon>
        <taxon>Metazoa</taxon>
        <taxon>Chordata</taxon>
        <taxon>Craniata</taxon>
        <taxon>Vertebrata</taxon>
        <taxon>Euteleostomi</taxon>
        <taxon>Actinopterygii</taxon>
        <taxon>Neopterygii</taxon>
        <taxon>Teleostei</taxon>
        <taxon>Neoteleostei</taxon>
        <taxon>Acanthomorphata</taxon>
        <taxon>Eupercaria</taxon>
        <taxon>Perciformes</taxon>
        <taxon>Notothenioidei</taxon>
        <taxon>Nototheniidae</taxon>
        <taxon>Dissostichus</taxon>
    </lineage>
</organism>
<sequence length="78" mass="8531">MFRNSLKMLLGGKPRKNHTGHGGSESEGSEVRMMEGFTRSLPSSPLLNLRLGKRTVVALILNGEDEQPHRNPAISTSC</sequence>
<proteinExistence type="predicted"/>
<dbReference type="EMBL" id="JASDAP010000027">
    <property type="protein sequence ID" value="KAK1877132.1"/>
    <property type="molecule type" value="Genomic_DNA"/>
</dbReference>
<accession>A0AAD9B6K3</accession>
<name>A0AAD9B6K3_DISEL</name>
<feature type="region of interest" description="Disordered" evidence="1">
    <location>
        <begin position="1"/>
        <end position="31"/>
    </location>
</feature>
<reference evidence="2" key="1">
    <citation type="submission" date="2023-04" db="EMBL/GenBank/DDBJ databases">
        <title>Chromosome-level genome of Chaenocephalus aceratus.</title>
        <authorList>
            <person name="Park H."/>
        </authorList>
    </citation>
    <scope>NUCLEOTIDE SEQUENCE</scope>
    <source>
        <strain evidence="2">DE</strain>
        <tissue evidence="2">Muscle</tissue>
    </source>
</reference>
<comment type="caution">
    <text evidence="2">The sequence shown here is derived from an EMBL/GenBank/DDBJ whole genome shotgun (WGS) entry which is preliminary data.</text>
</comment>